<evidence type="ECO:0000256" key="1">
    <source>
        <dbReference type="SAM" id="MobiDB-lite"/>
    </source>
</evidence>
<feature type="compositionally biased region" description="Basic residues" evidence="1">
    <location>
        <begin position="25"/>
        <end position="41"/>
    </location>
</feature>
<name>A0A9D4RNC3_DREPO</name>
<sequence length="107" mass="12807">MLIDLNQYLGTKEEEKRYHSGDRNRQRRGGHRGRQAVHKVVNRNQTFNEHDEKLFASYLAFYRARDIFEEQCSVAARIQKIMMHTHSLLQRERCKVMLDDESTKLRA</sequence>
<feature type="compositionally biased region" description="Basic and acidic residues" evidence="1">
    <location>
        <begin position="11"/>
        <end position="24"/>
    </location>
</feature>
<evidence type="ECO:0000313" key="3">
    <source>
        <dbReference type="Proteomes" id="UP000828390"/>
    </source>
</evidence>
<feature type="region of interest" description="Disordered" evidence="1">
    <location>
        <begin position="1"/>
        <end position="43"/>
    </location>
</feature>
<evidence type="ECO:0000313" key="2">
    <source>
        <dbReference type="EMBL" id="KAH3872640.1"/>
    </source>
</evidence>
<protein>
    <submittedName>
        <fullName evidence="2">Uncharacterized protein</fullName>
    </submittedName>
</protein>
<accession>A0A9D4RNC3</accession>
<dbReference type="EMBL" id="JAIWYP010000002">
    <property type="protein sequence ID" value="KAH3872640.1"/>
    <property type="molecule type" value="Genomic_DNA"/>
</dbReference>
<proteinExistence type="predicted"/>
<organism evidence="2 3">
    <name type="scientific">Dreissena polymorpha</name>
    <name type="common">Zebra mussel</name>
    <name type="synonym">Mytilus polymorpha</name>
    <dbReference type="NCBI Taxonomy" id="45954"/>
    <lineage>
        <taxon>Eukaryota</taxon>
        <taxon>Metazoa</taxon>
        <taxon>Spiralia</taxon>
        <taxon>Lophotrochozoa</taxon>
        <taxon>Mollusca</taxon>
        <taxon>Bivalvia</taxon>
        <taxon>Autobranchia</taxon>
        <taxon>Heteroconchia</taxon>
        <taxon>Euheterodonta</taxon>
        <taxon>Imparidentia</taxon>
        <taxon>Neoheterodontei</taxon>
        <taxon>Myida</taxon>
        <taxon>Dreissenoidea</taxon>
        <taxon>Dreissenidae</taxon>
        <taxon>Dreissena</taxon>
    </lineage>
</organism>
<gene>
    <name evidence="2" type="ORF">DPMN_035859</name>
</gene>
<comment type="caution">
    <text evidence="2">The sequence shown here is derived from an EMBL/GenBank/DDBJ whole genome shotgun (WGS) entry which is preliminary data.</text>
</comment>
<dbReference type="Proteomes" id="UP000828390">
    <property type="component" value="Unassembled WGS sequence"/>
</dbReference>
<keyword evidence="3" id="KW-1185">Reference proteome</keyword>
<reference evidence="2" key="2">
    <citation type="submission" date="2020-11" db="EMBL/GenBank/DDBJ databases">
        <authorList>
            <person name="McCartney M.A."/>
            <person name="Auch B."/>
            <person name="Kono T."/>
            <person name="Mallez S."/>
            <person name="Becker A."/>
            <person name="Gohl D.M."/>
            <person name="Silverstein K.A.T."/>
            <person name="Koren S."/>
            <person name="Bechman K.B."/>
            <person name="Herman A."/>
            <person name="Abrahante J.E."/>
            <person name="Garbe J."/>
        </authorList>
    </citation>
    <scope>NUCLEOTIDE SEQUENCE</scope>
    <source>
        <strain evidence="2">Duluth1</strain>
        <tissue evidence="2">Whole animal</tissue>
    </source>
</reference>
<reference evidence="2" key="1">
    <citation type="journal article" date="2019" name="bioRxiv">
        <title>The Genome of the Zebra Mussel, Dreissena polymorpha: A Resource for Invasive Species Research.</title>
        <authorList>
            <person name="McCartney M.A."/>
            <person name="Auch B."/>
            <person name="Kono T."/>
            <person name="Mallez S."/>
            <person name="Zhang Y."/>
            <person name="Obille A."/>
            <person name="Becker A."/>
            <person name="Abrahante J.E."/>
            <person name="Garbe J."/>
            <person name="Badalamenti J.P."/>
            <person name="Herman A."/>
            <person name="Mangelson H."/>
            <person name="Liachko I."/>
            <person name="Sullivan S."/>
            <person name="Sone E.D."/>
            <person name="Koren S."/>
            <person name="Silverstein K.A.T."/>
            <person name="Beckman K.B."/>
            <person name="Gohl D.M."/>
        </authorList>
    </citation>
    <scope>NUCLEOTIDE SEQUENCE</scope>
    <source>
        <strain evidence="2">Duluth1</strain>
        <tissue evidence="2">Whole animal</tissue>
    </source>
</reference>
<dbReference type="AlphaFoldDB" id="A0A9D4RNC3"/>